<organism evidence="1 2">
    <name type="scientific">Aggregatibacter actinomycetemcomitans serotype e str. SC1083</name>
    <dbReference type="NCBI Taxonomy" id="907488"/>
    <lineage>
        <taxon>Bacteria</taxon>
        <taxon>Pseudomonadati</taxon>
        <taxon>Pseudomonadota</taxon>
        <taxon>Gammaproteobacteria</taxon>
        <taxon>Pasteurellales</taxon>
        <taxon>Pasteurellaceae</taxon>
        <taxon>Aggregatibacter</taxon>
    </lineage>
</organism>
<sequence>MELGITNSIGNMATRCLIERKAMPVLSVRNSIMLFPDSTQLLRNAPCTLNAVMKVEYEN</sequence>
<reference evidence="1 2" key="1">
    <citation type="submission" date="2010-10" db="EMBL/GenBank/DDBJ databases">
        <authorList>
            <person name="Chen C."/>
            <person name="Kittichotirat W."/>
            <person name="Asikainen S."/>
            <person name="Bumgarner R."/>
        </authorList>
    </citation>
    <scope>NUCLEOTIDE SEQUENCE [LARGE SCALE GENOMIC DNA]</scope>
    <source>
        <strain evidence="1 2">SC1083</strain>
    </source>
</reference>
<dbReference type="Proteomes" id="UP000005508">
    <property type="component" value="Unassembled WGS sequence"/>
</dbReference>
<protein>
    <submittedName>
        <fullName evidence="1">Uncharacterized protein</fullName>
    </submittedName>
</protein>
<name>G4A6H8_AGGAC</name>
<gene>
    <name evidence="1" type="ORF">SC1083_0418</name>
</gene>
<dbReference type="EMBL" id="AEJM01000014">
    <property type="protein sequence ID" value="EGY34715.1"/>
    <property type="molecule type" value="Genomic_DNA"/>
</dbReference>
<accession>G4A6H8</accession>
<comment type="caution">
    <text evidence="1">The sequence shown here is derived from an EMBL/GenBank/DDBJ whole genome shotgun (WGS) entry which is preliminary data.</text>
</comment>
<evidence type="ECO:0000313" key="2">
    <source>
        <dbReference type="Proteomes" id="UP000005508"/>
    </source>
</evidence>
<proteinExistence type="predicted"/>
<dbReference type="AlphaFoldDB" id="G4A6H8"/>
<evidence type="ECO:0000313" key="1">
    <source>
        <dbReference type="EMBL" id="EGY34715.1"/>
    </source>
</evidence>